<dbReference type="EMBL" id="SLXO01000004">
    <property type="protein sequence ID" value="TCP35366.1"/>
    <property type="molecule type" value="Genomic_DNA"/>
</dbReference>
<dbReference type="InParanoid" id="A0A4V6NQU8"/>
<keyword evidence="2" id="KW-1133">Transmembrane helix</keyword>
<dbReference type="OrthoDB" id="9799456at2"/>
<dbReference type="InterPro" id="IPR009325">
    <property type="entry name" value="DUF983"/>
</dbReference>
<name>A0A4V6NQU8_RHOSA</name>
<keyword evidence="4" id="KW-1185">Reference proteome</keyword>
<keyword evidence="2" id="KW-0812">Transmembrane</keyword>
<keyword evidence="2" id="KW-0472">Membrane</keyword>
<sequence>MAGPDRPGTPPPGEASRRPPVSPLRAGLAGRCPACGRGALFDGLLALKPACGHCGHDLSAADPGDGPAVFVVLILGILAGGLGLIVEMRAHPPLWVHALILLPVIGGGTVALLRVIKGLLVCYEYHHDAREARLDRDPEP</sequence>
<dbReference type="Proteomes" id="UP000295399">
    <property type="component" value="Unassembled WGS sequence"/>
</dbReference>
<feature type="region of interest" description="Disordered" evidence="1">
    <location>
        <begin position="1"/>
        <end position="22"/>
    </location>
</feature>
<dbReference type="AlphaFoldDB" id="A0A4V6NQU8"/>
<feature type="transmembrane region" description="Helical" evidence="2">
    <location>
        <begin position="68"/>
        <end position="87"/>
    </location>
</feature>
<evidence type="ECO:0000256" key="2">
    <source>
        <dbReference type="SAM" id="Phobius"/>
    </source>
</evidence>
<comment type="caution">
    <text evidence="3">The sequence shown here is derived from an EMBL/GenBank/DDBJ whole genome shotgun (WGS) entry which is preliminary data.</text>
</comment>
<proteinExistence type="predicted"/>
<evidence type="ECO:0000256" key="1">
    <source>
        <dbReference type="SAM" id="MobiDB-lite"/>
    </source>
</evidence>
<reference evidence="3 4" key="1">
    <citation type="submission" date="2019-03" db="EMBL/GenBank/DDBJ databases">
        <title>Genomic Encyclopedia of Type Strains, Phase IV (KMG-IV): sequencing the most valuable type-strain genomes for metagenomic binning, comparative biology and taxonomic classification.</title>
        <authorList>
            <person name="Goeker M."/>
        </authorList>
    </citation>
    <scope>NUCLEOTIDE SEQUENCE [LARGE SCALE GENOMIC DNA]</scope>
    <source>
        <strain evidence="3 4">DSM 2132</strain>
    </source>
</reference>
<accession>A0A4V6NQU8</accession>
<evidence type="ECO:0000313" key="4">
    <source>
        <dbReference type="Proteomes" id="UP000295399"/>
    </source>
</evidence>
<organism evidence="3 4">
    <name type="scientific">Rhodothalassium salexigens DSM 2132</name>
    <dbReference type="NCBI Taxonomy" id="1188247"/>
    <lineage>
        <taxon>Bacteria</taxon>
        <taxon>Pseudomonadati</taxon>
        <taxon>Pseudomonadota</taxon>
        <taxon>Alphaproteobacteria</taxon>
        <taxon>Rhodothalassiales</taxon>
        <taxon>Rhodothalassiaceae</taxon>
        <taxon>Rhodothalassium</taxon>
    </lineage>
</organism>
<dbReference type="Pfam" id="PF06170">
    <property type="entry name" value="DUF983"/>
    <property type="match status" value="1"/>
</dbReference>
<evidence type="ECO:0000313" key="3">
    <source>
        <dbReference type="EMBL" id="TCP35366.1"/>
    </source>
</evidence>
<dbReference type="RefSeq" id="WP_132708260.1">
    <property type="nucleotide sequence ID" value="NZ_JACIGF010000004.1"/>
</dbReference>
<feature type="transmembrane region" description="Helical" evidence="2">
    <location>
        <begin position="94"/>
        <end position="116"/>
    </location>
</feature>
<protein>
    <submittedName>
        <fullName evidence="3">Uncharacterized protein (DUF983 family)</fullName>
    </submittedName>
</protein>
<gene>
    <name evidence="3" type="ORF">EV659_104218</name>
</gene>